<feature type="transmembrane region" description="Helical" evidence="5">
    <location>
        <begin position="253"/>
        <end position="272"/>
    </location>
</feature>
<dbReference type="Pfam" id="PF07690">
    <property type="entry name" value="MFS_1"/>
    <property type="match status" value="1"/>
</dbReference>
<feature type="transmembrane region" description="Helical" evidence="5">
    <location>
        <begin position="12"/>
        <end position="31"/>
    </location>
</feature>
<evidence type="ECO:0000313" key="8">
    <source>
        <dbReference type="Proteomes" id="UP000005808"/>
    </source>
</evidence>
<dbReference type="InterPro" id="IPR020846">
    <property type="entry name" value="MFS_dom"/>
</dbReference>
<accession>H1S8P3</accession>
<evidence type="ECO:0000256" key="3">
    <source>
        <dbReference type="ARBA" id="ARBA00022989"/>
    </source>
</evidence>
<dbReference type="PANTHER" id="PTHR23508:SF10">
    <property type="entry name" value="CARBOXYLIC ACID TRANSPORTER PROTEIN HOMOLOG"/>
    <property type="match status" value="1"/>
</dbReference>
<feature type="transmembrane region" description="Helical" evidence="5">
    <location>
        <begin position="409"/>
        <end position="430"/>
    </location>
</feature>
<keyword evidence="4 5" id="KW-0472">Membrane</keyword>
<feature type="transmembrane region" description="Helical" evidence="5">
    <location>
        <begin position="284"/>
        <end position="309"/>
    </location>
</feature>
<reference evidence="7 8" key="1">
    <citation type="journal article" date="2012" name="J. Bacteriol.">
        <title>De Novo Genome Project of Cupriavidus basilensis OR16.</title>
        <authorList>
            <person name="Cserhati M."/>
            <person name="Kriszt B."/>
            <person name="Szoboszlay S."/>
            <person name="Toth A."/>
            <person name="Szabo I."/>
            <person name="Tancsics A."/>
            <person name="Nagy I."/>
            <person name="Horvath B."/>
            <person name="Nagy I."/>
            <person name="Kukolya J."/>
        </authorList>
    </citation>
    <scope>NUCLEOTIDE SEQUENCE [LARGE SCALE GENOMIC DNA]</scope>
    <source>
        <strain evidence="7 8">OR16</strain>
    </source>
</reference>
<feature type="transmembrane region" description="Helical" evidence="5">
    <location>
        <begin position="87"/>
        <end position="105"/>
    </location>
</feature>
<organism evidence="7 8">
    <name type="scientific">Cupriavidus basilensis OR16</name>
    <dbReference type="NCBI Taxonomy" id="1127483"/>
    <lineage>
        <taxon>Bacteria</taxon>
        <taxon>Pseudomonadati</taxon>
        <taxon>Pseudomonadota</taxon>
        <taxon>Betaproteobacteria</taxon>
        <taxon>Burkholderiales</taxon>
        <taxon>Burkholderiaceae</taxon>
        <taxon>Cupriavidus</taxon>
    </lineage>
</organism>
<evidence type="ECO:0000256" key="5">
    <source>
        <dbReference type="SAM" id="Phobius"/>
    </source>
</evidence>
<feature type="transmembrane region" description="Helical" evidence="5">
    <location>
        <begin position="111"/>
        <end position="133"/>
    </location>
</feature>
<evidence type="ECO:0000256" key="4">
    <source>
        <dbReference type="ARBA" id="ARBA00023136"/>
    </source>
</evidence>
<dbReference type="GO" id="GO:0005886">
    <property type="term" value="C:plasma membrane"/>
    <property type="evidence" value="ECO:0007669"/>
    <property type="project" value="TreeGrafter"/>
</dbReference>
<comment type="caution">
    <text evidence="7">The sequence shown here is derived from an EMBL/GenBank/DDBJ whole genome shotgun (WGS) entry which is preliminary data.</text>
</comment>
<evidence type="ECO:0000256" key="2">
    <source>
        <dbReference type="ARBA" id="ARBA00022692"/>
    </source>
</evidence>
<dbReference type="InterPro" id="IPR036259">
    <property type="entry name" value="MFS_trans_sf"/>
</dbReference>
<feature type="transmembrane region" description="Helical" evidence="5">
    <location>
        <begin position="345"/>
        <end position="366"/>
    </location>
</feature>
<feature type="transmembrane region" description="Helical" evidence="5">
    <location>
        <begin position="51"/>
        <end position="75"/>
    </location>
</feature>
<protein>
    <submittedName>
        <fullName evidence="7">4-hydroxybenzoate transporter PcaK</fullName>
    </submittedName>
</protein>
<dbReference type="PATRIC" id="fig|1127483.3.peg.4363"/>
<dbReference type="PROSITE" id="PS50850">
    <property type="entry name" value="MFS"/>
    <property type="match status" value="1"/>
</dbReference>
<feature type="transmembrane region" description="Helical" evidence="5">
    <location>
        <begin position="145"/>
        <end position="169"/>
    </location>
</feature>
<dbReference type="EMBL" id="AHJE01000053">
    <property type="protein sequence ID" value="EHP41085.1"/>
    <property type="molecule type" value="Genomic_DNA"/>
</dbReference>
<dbReference type="AlphaFoldDB" id="H1S8P3"/>
<dbReference type="Gene3D" id="1.20.1250.20">
    <property type="entry name" value="MFS general substrate transporter like domains"/>
    <property type="match status" value="1"/>
</dbReference>
<gene>
    <name evidence="7" type="ORF">OR16_21823</name>
</gene>
<proteinExistence type="predicted"/>
<evidence type="ECO:0000313" key="7">
    <source>
        <dbReference type="EMBL" id="EHP41085.1"/>
    </source>
</evidence>
<dbReference type="CDD" id="cd17365">
    <property type="entry name" value="MFS_PcaK_like"/>
    <property type="match status" value="1"/>
</dbReference>
<dbReference type="InterPro" id="IPR005829">
    <property type="entry name" value="Sugar_transporter_CS"/>
</dbReference>
<feature type="transmembrane region" description="Helical" evidence="5">
    <location>
        <begin position="378"/>
        <end position="403"/>
    </location>
</feature>
<sequence length="436" mass="45445">MTDDIGTTLRRQAMLPFQFIVVAICIAINVLDGFDALASAFTAPSIAREWGLRPTALGFLLSASLAGMAIGSVLIAPFGDRIGRRPIVLGCLVLVSATMLASAAARNVWQLAALRLVTGLGVGGIIPGINTLVAEYASARRRDLALSMTTVGYAVGAILGGAVSGFLIGNYGWRAAFLAGGVLSALMVPVAVIWLPESLDILAMRQPRHALDRLNGVLRKLGQPALRELPAKPAHAQARSAIRTLFQAELRRATVLTCACYLLVMLTNYFLLSWTPKILVDMGMSVQSGISGAVVMNLAGVIGGIVLGWLTGRYGLRRISVAYLSLCFLSVAWFGFMSASSPGLFAATALIGFLITGAVACLNALAPRMFSPDVRTTGTGLALGFGRLGGTAGPYLAGLLIAAGWSRPIYSIALAAPLLAAALIFSLALAKEGATT</sequence>
<feature type="domain" description="Major facilitator superfamily (MFS) profile" evidence="6">
    <location>
        <begin position="21"/>
        <end position="434"/>
    </location>
</feature>
<dbReference type="Proteomes" id="UP000005808">
    <property type="component" value="Unassembled WGS sequence"/>
</dbReference>
<dbReference type="GO" id="GO:0046943">
    <property type="term" value="F:carboxylic acid transmembrane transporter activity"/>
    <property type="evidence" value="ECO:0007669"/>
    <property type="project" value="TreeGrafter"/>
</dbReference>
<evidence type="ECO:0000256" key="1">
    <source>
        <dbReference type="ARBA" id="ARBA00004141"/>
    </source>
</evidence>
<name>H1S8P3_9BURK</name>
<dbReference type="PANTHER" id="PTHR23508">
    <property type="entry name" value="CARBOXYLIC ACID TRANSPORTER PROTEIN HOMOLOG"/>
    <property type="match status" value="1"/>
</dbReference>
<dbReference type="InterPro" id="IPR011701">
    <property type="entry name" value="MFS"/>
</dbReference>
<dbReference type="PROSITE" id="PS00217">
    <property type="entry name" value="SUGAR_TRANSPORT_2"/>
    <property type="match status" value="1"/>
</dbReference>
<feature type="transmembrane region" description="Helical" evidence="5">
    <location>
        <begin position="175"/>
        <end position="195"/>
    </location>
</feature>
<feature type="transmembrane region" description="Helical" evidence="5">
    <location>
        <begin position="321"/>
        <end position="339"/>
    </location>
</feature>
<comment type="subcellular location">
    <subcellularLocation>
        <location evidence="1">Membrane</location>
        <topology evidence="1">Multi-pass membrane protein</topology>
    </subcellularLocation>
</comment>
<keyword evidence="2 5" id="KW-0812">Transmembrane</keyword>
<keyword evidence="3 5" id="KW-1133">Transmembrane helix</keyword>
<evidence type="ECO:0000259" key="6">
    <source>
        <dbReference type="PROSITE" id="PS50850"/>
    </source>
</evidence>
<dbReference type="SUPFAM" id="SSF103473">
    <property type="entry name" value="MFS general substrate transporter"/>
    <property type="match status" value="1"/>
</dbReference>